<comment type="subcellular location">
    <subcellularLocation>
        <location evidence="1">Membrane</location>
        <topology evidence="1">Multi-pass membrane protein</topology>
    </subcellularLocation>
</comment>
<proteinExistence type="predicted"/>
<dbReference type="SUPFAM" id="SSF81324">
    <property type="entry name" value="Voltage-gated potassium channels"/>
    <property type="match status" value="1"/>
</dbReference>
<dbReference type="PANTHER" id="PTHR10037:SF230">
    <property type="entry name" value="CA[2+]-CHANNEL PROTEIN ALPHA[[1]] SUBUNIT T, ISOFORM F"/>
    <property type="match status" value="1"/>
</dbReference>
<feature type="region of interest" description="Disordered" evidence="12">
    <location>
        <begin position="307"/>
        <end position="348"/>
    </location>
</feature>
<keyword evidence="2" id="KW-0813">Transport</keyword>
<feature type="domain" description="Ion transport" evidence="14">
    <location>
        <begin position="548"/>
        <end position="620"/>
    </location>
</feature>
<evidence type="ECO:0000256" key="2">
    <source>
        <dbReference type="ARBA" id="ARBA00022448"/>
    </source>
</evidence>
<keyword evidence="4" id="KW-0677">Repeat</keyword>
<feature type="compositionally biased region" description="Polar residues" evidence="12">
    <location>
        <begin position="253"/>
        <end position="262"/>
    </location>
</feature>
<dbReference type="Gene3D" id="1.10.287.70">
    <property type="match status" value="1"/>
</dbReference>
<dbReference type="GO" id="GO:0086010">
    <property type="term" value="P:membrane depolarization during action potential"/>
    <property type="evidence" value="ECO:0007669"/>
    <property type="project" value="TreeGrafter"/>
</dbReference>
<keyword evidence="3 13" id="KW-0812">Transmembrane</keyword>
<feature type="compositionally biased region" description="Polar residues" evidence="12">
    <location>
        <begin position="376"/>
        <end position="396"/>
    </location>
</feature>
<name>A0A914X726_9BILA</name>
<dbReference type="FunFam" id="1.20.120.350:FF:000009">
    <property type="entry name" value="Voltage-dependent T-type calcium channel subunit alpha"/>
    <property type="match status" value="1"/>
</dbReference>
<feature type="compositionally biased region" description="Low complexity" evidence="12">
    <location>
        <begin position="319"/>
        <end position="345"/>
    </location>
</feature>
<feature type="compositionally biased region" description="Polar residues" evidence="12">
    <location>
        <begin position="234"/>
        <end position="246"/>
    </location>
</feature>
<feature type="transmembrane region" description="Helical" evidence="13">
    <location>
        <begin position="15"/>
        <end position="41"/>
    </location>
</feature>
<dbReference type="GO" id="GO:0043005">
    <property type="term" value="C:neuron projection"/>
    <property type="evidence" value="ECO:0007669"/>
    <property type="project" value="TreeGrafter"/>
</dbReference>
<keyword evidence="11" id="KW-0175">Coiled coil</keyword>
<evidence type="ECO:0000256" key="6">
    <source>
        <dbReference type="ARBA" id="ARBA00022989"/>
    </source>
</evidence>
<keyword evidence="8 13" id="KW-0472">Membrane</keyword>
<feature type="domain" description="Ion transport" evidence="14">
    <location>
        <begin position="4"/>
        <end position="48"/>
    </location>
</feature>
<keyword evidence="5" id="KW-0851">Voltage-gated channel</keyword>
<evidence type="ECO:0000256" key="10">
    <source>
        <dbReference type="ARBA" id="ARBA00023303"/>
    </source>
</evidence>
<sequence>MVLFNGMAQTSPWAALYFVALMTFGNYVLFNLLVAILVEGFQESKEEEKRQLPKISITSGFAQLVEDEARKQAEEDAVDRKREEEMMLYKTPSQNYIPGGGSSLLEDGRELCTCGLLQGNNMDKSRMLSLPTVLQTPSPTADMFNVNQTSPPSRTIDSIAQLNAPYITHTLATPQGSPRLASVAELSLLPPPLSVHIDHTSVYRRNSSDSSARSSWLSMQGSPQHPLPNGSGGKSSTLHPQSTQVSRVAFPEQQPSPATSIGSQHSAQRRCSSAAASPGVHLSRTERRRLSARTIRFIRRNRTLLESDSEEDELEADKASSAVTDRLAQLRPSQRSSSLGGSASGYAGNRVDHDELSYAALISLTSQQLPQSSPPVGSNSPNANISHSHCNGQPPQDANLRRLTPVSSEEISLQMSLPVPSVYSNQYADRLCRHSSFGYQDVHQHHDTYRSRMNSWGGNRRPSFNPYCRIHGRRALLEAYARDNFIKASQELQAALAEEERKAEAKQNSRWRLFLRQTFIYTRTDWSLYLFSPKNRLRLQCAYLAQQKWFDYGVLFFIGLNCITLAMERPSIPPQSAERYFLTISGYIFTVIFTTEMTIKVIAIGCCVGKETYFKDGWNI</sequence>
<feature type="region of interest" description="Disordered" evidence="12">
    <location>
        <begin position="368"/>
        <end position="398"/>
    </location>
</feature>
<dbReference type="Gene3D" id="1.20.120.350">
    <property type="entry name" value="Voltage-gated potassium channels. Chain C"/>
    <property type="match status" value="1"/>
</dbReference>
<evidence type="ECO:0000256" key="1">
    <source>
        <dbReference type="ARBA" id="ARBA00004141"/>
    </source>
</evidence>
<evidence type="ECO:0000256" key="12">
    <source>
        <dbReference type="SAM" id="MobiDB-lite"/>
    </source>
</evidence>
<feature type="coiled-coil region" evidence="11">
    <location>
        <begin position="482"/>
        <end position="509"/>
    </location>
</feature>
<evidence type="ECO:0000256" key="7">
    <source>
        <dbReference type="ARBA" id="ARBA00023065"/>
    </source>
</evidence>
<dbReference type="GO" id="GO:0005248">
    <property type="term" value="F:voltage-gated sodium channel activity"/>
    <property type="evidence" value="ECO:0007669"/>
    <property type="project" value="TreeGrafter"/>
</dbReference>
<evidence type="ECO:0000259" key="14">
    <source>
        <dbReference type="Pfam" id="PF00520"/>
    </source>
</evidence>
<evidence type="ECO:0000313" key="15">
    <source>
        <dbReference type="Proteomes" id="UP000887566"/>
    </source>
</evidence>
<accession>A0A914X726</accession>
<keyword evidence="15" id="KW-1185">Reference proteome</keyword>
<feature type="region of interest" description="Disordered" evidence="12">
    <location>
        <begin position="212"/>
        <end position="285"/>
    </location>
</feature>
<dbReference type="InterPro" id="IPR027359">
    <property type="entry name" value="Volt_channel_dom_sf"/>
</dbReference>
<keyword evidence="6 13" id="KW-1133">Transmembrane helix</keyword>
<evidence type="ECO:0000313" key="16">
    <source>
        <dbReference type="WBParaSite" id="PSAMB.scaffold6649size9055.g28857.t1"/>
    </source>
</evidence>
<dbReference type="InterPro" id="IPR005821">
    <property type="entry name" value="Ion_trans_dom"/>
</dbReference>
<keyword evidence="9" id="KW-0325">Glycoprotein</keyword>
<dbReference type="InterPro" id="IPR043203">
    <property type="entry name" value="VGCC_Ca_Na"/>
</dbReference>
<keyword evidence="7" id="KW-0406">Ion transport</keyword>
<evidence type="ECO:0000256" key="9">
    <source>
        <dbReference type="ARBA" id="ARBA00023180"/>
    </source>
</evidence>
<reference evidence="16" key="1">
    <citation type="submission" date="2022-11" db="UniProtKB">
        <authorList>
            <consortium name="WormBaseParasite"/>
        </authorList>
    </citation>
    <scope>IDENTIFICATION</scope>
</reference>
<protein>
    <submittedName>
        <fullName evidence="16">Ion transport domain-containing protein</fullName>
    </submittedName>
</protein>
<dbReference type="WBParaSite" id="PSAMB.scaffold6649size9055.g28857.t1">
    <property type="protein sequence ID" value="PSAMB.scaffold6649size9055.g28857.t1"/>
    <property type="gene ID" value="PSAMB.scaffold6649size9055.g28857"/>
</dbReference>
<dbReference type="Pfam" id="PF00520">
    <property type="entry name" value="Ion_trans"/>
    <property type="match status" value="2"/>
</dbReference>
<evidence type="ECO:0000256" key="8">
    <source>
        <dbReference type="ARBA" id="ARBA00023136"/>
    </source>
</evidence>
<keyword evidence="10" id="KW-0407">Ion channel</keyword>
<evidence type="ECO:0000256" key="13">
    <source>
        <dbReference type="SAM" id="Phobius"/>
    </source>
</evidence>
<evidence type="ECO:0000256" key="4">
    <source>
        <dbReference type="ARBA" id="ARBA00022737"/>
    </source>
</evidence>
<evidence type="ECO:0000256" key="11">
    <source>
        <dbReference type="SAM" id="Coils"/>
    </source>
</evidence>
<dbReference type="GO" id="GO:0008332">
    <property type="term" value="F:low voltage-gated calcium channel activity"/>
    <property type="evidence" value="ECO:0007669"/>
    <property type="project" value="TreeGrafter"/>
</dbReference>
<dbReference type="AlphaFoldDB" id="A0A914X726"/>
<dbReference type="Proteomes" id="UP000887566">
    <property type="component" value="Unplaced"/>
</dbReference>
<evidence type="ECO:0000256" key="5">
    <source>
        <dbReference type="ARBA" id="ARBA00022882"/>
    </source>
</evidence>
<dbReference type="GO" id="GO:0001518">
    <property type="term" value="C:voltage-gated sodium channel complex"/>
    <property type="evidence" value="ECO:0007669"/>
    <property type="project" value="TreeGrafter"/>
</dbReference>
<feature type="compositionally biased region" description="Low complexity" evidence="12">
    <location>
        <begin position="263"/>
        <end position="277"/>
    </location>
</feature>
<dbReference type="PANTHER" id="PTHR10037">
    <property type="entry name" value="VOLTAGE-GATED CATION CHANNEL CALCIUM AND SODIUM"/>
    <property type="match status" value="1"/>
</dbReference>
<organism evidence="15 16">
    <name type="scientific">Plectus sambesii</name>
    <dbReference type="NCBI Taxonomy" id="2011161"/>
    <lineage>
        <taxon>Eukaryota</taxon>
        <taxon>Metazoa</taxon>
        <taxon>Ecdysozoa</taxon>
        <taxon>Nematoda</taxon>
        <taxon>Chromadorea</taxon>
        <taxon>Plectida</taxon>
        <taxon>Plectina</taxon>
        <taxon>Plectoidea</taxon>
        <taxon>Plectidae</taxon>
        <taxon>Plectus</taxon>
    </lineage>
</organism>
<dbReference type="GO" id="GO:0070509">
    <property type="term" value="P:calcium ion import"/>
    <property type="evidence" value="ECO:0007669"/>
    <property type="project" value="TreeGrafter"/>
</dbReference>
<evidence type="ECO:0000256" key="3">
    <source>
        <dbReference type="ARBA" id="ARBA00022692"/>
    </source>
</evidence>